<protein>
    <submittedName>
        <fullName evidence="8">EamA family transporter</fullName>
    </submittedName>
</protein>
<dbReference type="SUPFAM" id="SSF103481">
    <property type="entry name" value="Multidrug resistance efflux transporter EmrE"/>
    <property type="match status" value="2"/>
</dbReference>
<evidence type="ECO:0000259" key="7">
    <source>
        <dbReference type="Pfam" id="PF00892"/>
    </source>
</evidence>
<feature type="transmembrane region" description="Helical" evidence="6">
    <location>
        <begin position="189"/>
        <end position="209"/>
    </location>
</feature>
<evidence type="ECO:0000256" key="4">
    <source>
        <dbReference type="ARBA" id="ARBA00022989"/>
    </source>
</evidence>
<comment type="subcellular location">
    <subcellularLocation>
        <location evidence="1">Membrane</location>
        <topology evidence="1">Multi-pass membrane protein</topology>
    </subcellularLocation>
</comment>
<feature type="transmembrane region" description="Helical" evidence="6">
    <location>
        <begin position="106"/>
        <end position="125"/>
    </location>
</feature>
<reference evidence="8 9" key="1">
    <citation type="submission" date="2023-05" db="EMBL/GenBank/DDBJ databases">
        <title>Adaptations of aquatic viruses from atmosphere-close ecosystems of the Central Arctic Ocean.</title>
        <authorList>
            <person name="Rahlff J."/>
            <person name="Holmfeldt K."/>
        </authorList>
    </citation>
    <scope>NUCLEOTIDE SEQUENCE [LARGE SCALE GENOMIC DNA]</scope>
    <source>
        <strain evidence="8 9">Arc14</strain>
    </source>
</reference>
<dbReference type="Gene3D" id="1.10.3730.20">
    <property type="match status" value="1"/>
</dbReference>
<dbReference type="PANTHER" id="PTHR32322:SF2">
    <property type="entry name" value="EAMA DOMAIN-CONTAINING PROTEIN"/>
    <property type="match status" value="1"/>
</dbReference>
<comment type="similarity">
    <text evidence="2">Belongs to the EamA transporter family.</text>
</comment>
<feature type="transmembrane region" description="Helical" evidence="6">
    <location>
        <begin position="47"/>
        <end position="67"/>
    </location>
</feature>
<feature type="domain" description="EamA" evidence="7">
    <location>
        <begin position="20"/>
        <end position="149"/>
    </location>
</feature>
<evidence type="ECO:0000256" key="5">
    <source>
        <dbReference type="ARBA" id="ARBA00023136"/>
    </source>
</evidence>
<comment type="caution">
    <text evidence="8">The sequence shown here is derived from an EMBL/GenBank/DDBJ whole genome shotgun (WGS) entry which is preliminary data.</text>
</comment>
<feature type="domain" description="EamA" evidence="7">
    <location>
        <begin position="163"/>
        <end position="299"/>
    </location>
</feature>
<organism evidence="8 9">
    <name type="scientific">Flavobacterium frigidarium</name>
    <dbReference type="NCBI Taxonomy" id="99286"/>
    <lineage>
        <taxon>Bacteria</taxon>
        <taxon>Pseudomonadati</taxon>
        <taxon>Bacteroidota</taxon>
        <taxon>Flavobacteriia</taxon>
        <taxon>Flavobacteriales</taxon>
        <taxon>Flavobacteriaceae</taxon>
        <taxon>Flavobacterium</taxon>
    </lineage>
</organism>
<dbReference type="EMBL" id="JASMRN010000004">
    <property type="protein sequence ID" value="MEZ7514846.1"/>
    <property type="molecule type" value="Genomic_DNA"/>
</dbReference>
<dbReference type="Proteomes" id="UP001568894">
    <property type="component" value="Unassembled WGS sequence"/>
</dbReference>
<dbReference type="PANTHER" id="PTHR32322">
    <property type="entry name" value="INNER MEMBRANE TRANSPORTER"/>
    <property type="match status" value="1"/>
</dbReference>
<keyword evidence="4 6" id="KW-1133">Transmembrane helix</keyword>
<dbReference type="InterPro" id="IPR000620">
    <property type="entry name" value="EamA_dom"/>
</dbReference>
<evidence type="ECO:0000256" key="2">
    <source>
        <dbReference type="ARBA" id="ARBA00007362"/>
    </source>
</evidence>
<dbReference type="InterPro" id="IPR037185">
    <property type="entry name" value="EmrE-like"/>
</dbReference>
<dbReference type="InterPro" id="IPR050638">
    <property type="entry name" value="AA-Vitamin_Transporters"/>
</dbReference>
<gene>
    <name evidence="8" type="ORF">QO192_06065</name>
</gene>
<dbReference type="RefSeq" id="WP_371568974.1">
    <property type="nucleotide sequence ID" value="NZ_JASMRN010000004.1"/>
</dbReference>
<keyword evidence="5 6" id="KW-0472">Membrane</keyword>
<feature type="transmembrane region" description="Helical" evidence="6">
    <location>
        <begin position="162"/>
        <end position="182"/>
    </location>
</feature>
<keyword evidence="3 6" id="KW-0812">Transmembrane</keyword>
<evidence type="ECO:0000256" key="3">
    <source>
        <dbReference type="ARBA" id="ARBA00022692"/>
    </source>
</evidence>
<feature type="transmembrane region" description="Helical" evidence="6">
    <location>
        <begin position="130"/>
        <end position="150"/>
    </location>
</feature>
<feature type="transmembrane region" description="Helical" evidence="6">
    <location>
        <begin position="12"/>
        <end position="35"/>
    </location>
</feature>
<evidence type="ECO:0000256" key="1">
    <source>
        <dbReference type="ARBA" id="ARBA00004141"/>
    </source>
</evidence>
<evidence type="ECO:0000256" key="6">
    <source>
        <dbReference type="SAM" id="Phobius"/>
    </source>
</evidence>
<sequence>MVKRLKTKVSNGVNYIGLPILALAVVCFCWGTTWIASKEGVRHMPALQLAAIRQFIGGSIYICFFIFKKAPWPKGKQWKTILILSVLNFALSNGLSTWGVKFISSGLGAILNAIFPLWIVIITFFQGEKLARLAILGLIVSFSGVCVIFYDHLADFLQADFRFGIFLSIIATITWAFGSLYTKKKAATFNPYFSLGLQMFISSSILLTITETTGMSVSLNSIPVTSWYAIGYLVIVGSIMSFIAYVYMLQKLPAEISSIYAYINPIVAILLGALLFEETLNIAIAIGGTITLSGLFMVNKSIRRTRRLAVLNENQKETLEPLIS</sequence>
<feature type="transmembrane region" description="Helical" evidence="6">
    <location>
        <begin position="282"/>
        <end position="298"/>
    </location>
</feature>
<keyword evidence="9" id="KW-1185">Reference proteome</keyword>
<feature type="transmembrane region" description="Helical" evidence="6">
    <location>
        <begin position="259"/>
        <end position="276"/>
    </location>
</feature>
<feature type="transmembrane region" description="Helical" evidence="6">
    <location>
        <begin position="229"/>
        <end position="247"/>
    </location>
</feature>
<proteinExistence type="inferred from homology"/>
<evidence type="ECO:0000313" key="8">
    <source>
        <dbReference type="EMBL" id="MEZ7514846.1"/>
    </source>
</evidence>
<dbReference type="Pfam" id="PF00892">
    <property type="entry name" value="EamA"/>
    <property type="match status" value="2"/>
</dbReference>
<accession>A0ABV4KDM3</accession>
<name>A0ABV4KDM3_9FLAO</name>
<feature type="transmembrane region" description="Helical" evidence="6">
    <location>
        <begin position="79"/>
        <end position="100"/>
    </location>
</feature>
<evidence type="ECO:0000313" key="9">
    <source>
        <dbReference type="Proteomes" id="UP001568894"/>
    </source>
</evidence>